<evidence type="ECO:0000256" key="4">
    <source>
        <dbReference type="RuleBase" id="RU004262"/>
    </source>
</evidence>
<evidence type="ECO:0000256" key="5">
    <source>
        <dbReference type="SAM" id="MobiDB-lite"/>
    </source>
</evidence>
<feature type="chain" id="PRO_5028021064" evidence="6">
    <location>
        <begin position="23"/>
        <end position="661"/>
    </location>
</feature>
<dbReference type="RefSeq" id="XP_027195612.1">
    <property type="nucleotide sequence ID" value="XM_027339811.1"/>
</dbReference>
<dbReference type="GO" id="GO:0016042">
    <property type="term" value="P:lipid catabolic process"/>
    <property type="evidence" value="ECO:0007669"/>
    <property type="project" value="TreeGrafter"/>
</dbReference>
<dbReference type="SUPFAM" id="SSF49723">
    <property type="entry name" value="Lipase/lipooxygenase domain (PLAT/LH2 domain)"/>
    <property type="match status" value="1"/>
</dbReference>
<dbReference type="InterPro" id="IPR029058">
    <property type="entry name" value="AB_hydrolase_fold"/>
</dbReference>
<dbReference type="PRINTS" id="PR00821">
    <property type="entry name" value="TAGLIPASE"/>
</dbReference>
<feature type="compositionally biased region" description="Low complexity" evidence="5">
    <location>
        <begin position="649"/>
        <end position="661"/>
    </location>
</feature>
<gene>
    <name evidence="9" type="primary">LOC113790178</name>
</gene>
<dbReference type="Pfam" id="PF00151">
    <property type="entry name" value="Lipase"/>
    <property type="match status" value="1"/>
</dbReference>
<dbReference type="PANTHER" id="PTHR11610:SF173">
    <property type="entry name" value="LIPASE DOMAIN-CONTAINING PROTEIN-RELATED"/>
    <property type="match status" value="1"/>
</dbReference>
<protein>
    <submittedName>
        <fullName evidence="9">Inactive pancreatic lipase-related protein 1-like isoform X1</fullName>
    </submittedName>
</protein>
<evidence type="ECO:0000313" key="8">
    <source>
        <dbReference type="Proteomes" id="UP000515146"/>
    </source>
</evidence>
<keyword evidence="6" id="KW-0732">Signal</keyword>
<dbReference type="SUPFAM" id="SSF53474">
    <property type="entry name" value="alpha/beta-Hydrolases"/>
    <property type="match status" value="1"/>
</dbReference>
<dbReference type="AlphaFoldDB" id="A0A6P6XQ87"/>
<accession>A0A6P6XQ87</accession>
<feature type="signal peptide" evidence="6">
    <location>
        <begin position="1"/>
        <end position="22"/>
    </location>
</feature>
<dbReference type="InterPro" id="IPR013818">
    <property type="entry name" value="Lipase"/>
</dbReference>
<evidence type="ECO:0000256" key="1">
    <source>
        <dbReference type="ARBA" id="ARBA00004613"/>
    </source>
</evidence>
<comment type="similarity">
    <text evidence="2 4">Belongs to the AB hydrolase superfamily. Lipase family.</text>
</comment>
<keyword evidence="8" id="KW-1185">Reference proteome</keyword>
<name>A0A6P6XQ87_DERPT</name>
<feature type="domain" description="Lipase" evidence="7">
    <location>
        <begin position="27"/>
        <end position="357"/>
    </location>
</feature>
<organism evidence="8 9">
    <name type="scientific">Dermatophagoides pteronyssinus</name>
    <name type="common">European house dust mite</name>
    <dbReference type="NCBI Taxonomy" id="6956"/>
    <lineage>
        <taxon>Eukaryota</taxon>
        <taxon>Metazoa</taxon>
        <taxon>Ecdysozoa</taxon>
        <taxon>Arthropoda</taxon>
        <taxon>Chelicerata</taxon>
        <taxon>Arachnida</taxon>
        <taxon>Acari</taxon>
        <taxon>Acariformes</taxon>
        <taxon>Sarcoptiformes</taxon>
        <taxon>Astigmata</taxon>
        <taxon>Psoroptidia</taxon>
        <taxon>Analgoidea</taxon>
        <taxon>Pyroglyphidae</taxon>
        <taxon>Dermatophagoidinae</taxon>
        <taxon>Dermatophagoides</taxon>
    </lineage>
</organism>
<evidence type="ECO:0000313" key="9">
    <source>
        <dbReference type="RefSeq" id="XP_027195612.1"/>
    </source>
</evidence>
<dbReference type="Gene3D" id="3.40.50.1820">
    <property type="entry name" value="alpha/beta hydrolase"/>
    <property type="match status" value="1"/>
</dbReference>
<keyword evidence="3" id="KW-0964">Secreted</keyword>
<feature type="compositionally biased region" description="Basic and acidic residues" evidence="5">
    <location>
        <begin position="611"/>
        <end position="648"/>
    </location>
</feature>
<dbReference type="GO" id="GO:0016298">
    <property type="term" value="F:lipase activity"/>
    <property type="evidence" value="ECO:0007669"/>
    <property type="project" value="InterPro"/>
</dbReference>
<dbReference type="InParanoid" id="A0A6P6XQ87"/>
<dbReference type="OrthoDB" id="6494404at2759"/>
<dbReference type="OMA" id="QFICAGH"/>
<evidence type="ECO:0000256" key="6">
    <source>
        <dbReference type="SAM" id="SignalP"/>
    </source>
</evidence>
<feature type="compositionally biased region" description="Basic and acidic residues" evidence="5">
    <location>
        <begin position="543"/>
        <end position="603"/>
    </location>
</feature>
<dbReference type="InterPro" id="IPR000734">
    <property type="entry name" value="TAG_lipase"/>
</dbReference>
<proteinExistence type="inferred from homology"/>
<sequence length="661" mass="76680">MYRSFILISFVTNLILISYIECQNKDQVCYGEFGCFKKAQLSRNIQTANLLGHFPDSPERINVGFHLFSCRDRYNPTILPYNATERDLQRINYDPKKRTIFVIHGFLDNYDQFNWMGDVKDHILRLQPCTMNVIVVDWRGGTHQINYLQAASNTRLVGAIIASFIEKLNNVFRTTNDHYTIMGHSLGGQICGFAGKRLRQPKVRLILSLDPAGPAFNDVNEQNRLNPDDAQLVVSIHTNGGVNVADGFGILKPSGHYSFFPNGGETQPGCSALHGIAAPLLKGIYEGIQETAACSHLFVYKLIEYDEIRDDDFESMAYRCENYKAYEAGRCGTCRDDSDDCKPFGRWYDWWQEQKPSREWREPIIYYIDTKREEPYSYFFYQIKVRTGNDFAPLDGRLFMNITGSLRSDFSEKIIMDRKFEPNKEYTYLHKSKKSIGRVEAVHATLTDKVLPNKAAIAVSKIVTAIPGIGSGSRNDRITVEEIQFNYMNGYTESQRRSMSTVLRNQNGPIEITGKDITHFTGSRSNDRNRNGSNSNRENSNQNRDRNRDRNVPNRDRDISNQNRDDDRNQDRNIPNRDRDNSNRNRDNNRDRDRNIPNRDRDISNQNRDNIPNRDRDNLNRNRDDNRNRDRDIINRDQDRDSSNRNRDNIPNQNQNINRNI</sequence>
<evidence type="ECO:0000256" key="2">
    <source>
        <dbReference type="ARBA" id="ARBA00010701"/>
    </source>
</evidence>
<comment type="subcellular location">
    <subcellularLocation>
        <location evidence="1">Secreted</location>
    </subcellularLocation>
</comment>
<dbReference type="PANTHER" id="PTHR11610">
    <property type="entry name" value="LIPASE"/>
    <property type="match status" value="1"/>
</dbReference>
<dbReference type="KEGG" id="dpte:113790178"/>
<evidence type="ECO:0000259" key="7">
    <source>
        <dbReference type="Pfam" id="PF00151"/>
    </source>
</evidence>
<dbReference type="GeneID" id="113790178"/>
<evidence type="ECO:0000256" key="3">
    <source>
        <dbReference type="ARBA" id="ARBA00022525"/>
    </source>
</evidence>
<dbReference type="InterPro" id="IPR036392">
    <property type="entry name" value="PLAT/LH2_dom_sf"/>
</dbReference>
<feature type="region of interest" description="Disordered" evidence="5">
    <location>
        <begin position="508"/>
        <end position="661"/>
    </location>
</feature>
<reference evidence="9" key="1">
    <citation type="submission" date="2025-08" db="UniProtKB">
        <authorList>
            <consortium name="RefSeq"/>
        </authorList>
    </citation>
    <scope>IDENTIFICATION</scope>
    <source>
        <strain evidence="9">Airmid</strain>
    </source>
</reference>
<dbReference type="Proteomes" id="UP000515146">
    <property type="component" value="Unplaced"/>
</dbReference>
<feature type="compositionally biased region" description="Low complexity" evidence="5">
    <location>
        <begin position="531"/>
        <end position="542"/>
    </location>
</feature>
<dbReference type="GO" id="GO:0005615">
    <property type="term" value="C:extracellular space"/>
    <property type="evidence" value="ECO:0007669"/>
    <property type="project" value="TreeGrafter"/>
</dbReference>